<dbReference type="Proteomes" id="UP000314294">
    <property type="component" value="Unassembled WGS sequence"/>
</dbReference>
<keyword evidence="2" id="KW-1185">Reference proteome</keyword>
<evidence type="ECO:0000313" key="2">
    <source>
        <dbReference type="Proteomes" id="UP000314294"/>
    </source>
</evidence>
<dbReference type="EMBL" id="SRLO01000247">
    <property type="protein sequence ID" value="TNN64738.1"/>
    <property type="molecule type" value="Genomic_DNA"/>
</dbReference>
<gene>
    <name evidence="1" type="ORF">EYF80_025044</name>
</gene>
<organism evidence="1 2">
    <name type="scientific">Liparis tanakae</name>
    <name type="common">Tanaka's snailfish</name>
    <dbReference type="NCBI Taxonomy" id="230148"/>
    <lineage>
        <taxon>Eukaryota</taxon>
        <taxon>Metazoa</taxon>
        <taxon>Chordata</taxon>
        <taxon>Craniata</taxon>
        <taxon>Vertebrata</taxon>
        <taxon>Euteleostomi</taxon>
        <taxon>Actinopterygii</taxon>
        <taxon>Neopterygii</taxon>
        <taxon>Teleostei</taxon>
        <taxon>Neoteleostei</taxon>
        <taxon>Acanthomorphata</taxon>
        <taxon>Eupercaria</taxon>
        <taxon>Perciformes</taxon>
        <taxon>Cottioidei</taxon>
        <taxon>Cottales</taxon>
        <taxon>Liparidae</taxon>
        <taxon>Liparis</taxon>
    </lineage>
</organism>
<sequence>MGYTVIRWVGRWLEMGMLLSNNSQVNHKKVKCEGVARIKAYFSLRLLKPCTASTSISTNWW</sequence>
<comment type="caution">
    <text evidence="1">The sequence shown here is derived from an EMBL/GenBank/DDBJ whole genome shotgun (WGS) entry which is preliminary data.</text>
</comment>
<accession>A0A4Z2HFU2</accession>
<name>A0A4Z2HFU2_9TELE</name>
<reference evidence="1 2" key="1">
    <citation type="submission" date="2019-03" db="EMBL/GenBank/DDBJ databases">
        <title>First draft genome of Liparis tanakae, snailfish: a comprehensive survey of snailfish specific genes.</title>
        <authorList>
            <person name="Kim W."/>
            <person name="Song I."/>
            <person name="Jeong J.-H."/>
            <person name="Kim D."/>
            <person name="Kim S."/>
            <person name="Ryu S."/>
            <person name="Song J.Y."/>
            <person name="Lee S.K."/>
        </authorList>
    </citation>
    <scope>NUCLEOTIDE SEQUENCE [LARGE SCALE GENOMIC DNA]</scope>
    <source>
        <tissue evidence="1">Muscle</tissue>
    </source>
</reference>
<protein>
    <submittedName>
        <fullName evidence="1">Uncharacterized protein</fullName>
    </submittedName>
</protein>
<evidence type="ECO:0000313" key="1">
    <source>
        <dbReference type="EMBL" id="TNN64738.1"/>
    </source>
</evidence>
<dbReference type="AlphaFoldDB" id="A0A4Z2HFU2"/>
<proteinExistence type="predicted"/>